<evidence type="ECO:0008006" key="3">
    <source>
        <dbReference type="Google" id="ProtNLM"/>
    </source>
</evidence>
<organism evidence="1 2">
    <name type="scientific">Plasmopara halstedii</name>
    <name type="common">Downy mildew of sunflower</name>
    <dbReference type="NCBI Taxonomy" id="4781"/>
    <lineage>
        <taxon>Eukaryota</taxon>
        <taxon>Sar</taxon>
        <taxon>Stramenopiles</taxon>
        <taxon>Oomycota</taxon>
        <taxon>Peronosporomycetes</taxon>
        <taxon>Peronosporales</taxon>
        <taxon>Peronosporaceae</taxon>
        <taxon>Plasmopara</taxon>
    </lineage>
</organism>
<accession>A0A0P1A9D6</accession>
<proteinExistence type="predicted"/>
<dbReference type="OMA" id="PCSFQVN"/>
<keyword evidence="2" id="KW-1185">Reference proteome</keyword>
<evidence type="ECO:0000313" key="1">
    <source>
        <dbReference type="EMBL" id="CEG36887.1"/>
    </source>
</evidence>
<dbReference type="Proteomes" id="UP000054928">
    <property type="component" value="Unassembled WGS sequence"/>
</dbReference>
<dbReference type="RefSeq" id="XP_024573256.1">
    <property type="nucleotide sequence ID" value="XM_024722151.1"/>
</dbReference>
<evidence type="ECO:0000313" key="2">
    <source>
        <dbReference type="Proteomes" id="UP000054928"/>
    </source>
</evidence>
<dbReference type="OrthoDB" id="126255at2759"/>
<dbReference type="EMBL" id="CCYD01000252">
    <property type="protein sequence ID" value="CEG36887.1"/>
    <property type="molecule type" value="Genomic_DNA"/>
</dbReference>
<protein>
    <recommendedName>
        <fullName evidence="3">PH domain-containing protein</fullName>
    </recommendedName>
</protein>
<dbReference type="GeneID" id="36399195"/>
<reference evidence="2" key="1">
    <citation type="submission" date="2014-09" db="EMBL/GenBank/DDBJ databases">
        <authorList>
            <person name="Sharma Rahul"/>
            <person name="Thines Marco"/>
        </authorList>
    </citation>
    <scope>NUCLEOTIDE SEQUENCE [LARGE SCALE GENOMIC DNA]</scope>
</reference>
<dbReference type="SUPFAM" id="SSF50729">
    <property type="entry name" value="PH domain-like"/>
    <property type="match status" value="1"/>
</dbReference>
<dbReference type="AlphaFoldDB" id="A0A0P1A9D6"/>
<name>A0A0P1A9D6_PLAHL</name>
<sequence length="254" mass="28809">MTCAGYLVVNNTHLAYVEIFTGLLVCFLDLESFMDPDDVSNQAPVPLETRRMMKVEAHTSSCKIDDQLQQPESEIEPQDSCKRQRLLQLSGYRIEVVDQDVELDVPSLPCSFQVNTYKVHLRPDGSFISTLSDSLILTATNHETKQTWVKNIKFWNRFGWRETTQVAATHRDLVQLQEKLETYNNVTFAGAYLNYSNDATPSCERNIAVMTYGGCSSITTQSAYATKRQTRRRFYRAPAPGAFVHCCENPIKGS</sequence>